<proteinExistence type="predicted"/>
<feature type="compositionally biased region" description="Pro residues" evidence="1">
    <location>
        <begin position="245"/>
        <end position="262"/>
    </location>
</feature>
<dbReference type="RefSeq" id="WP_184255790.1">
    <property type="nucleotide sequence ID" value="NZ_JACHIO010000009.1"/>
</dbReference>
<accession>A0A7W7ZQZ3</accession>
<evidence type="ECO:0000313" key="4">
    <source>
        <dbReference type="Proteomes" id="UP000584867"/>
    </source>
</evidence>
<evidence type="ECO:0000256" key="1">
    <source>
        <dbReference type="SAM" id="MobiDB-lite"/>
    </source>
</evidence>
<keyword evidence="2" id="KW-0732">Signal</keyword>
<feature type="region of interest" description="Disordered" evidence="1">
    <location>
        <begin position="191"/>
        <end position="264"/>
    </location>
</feature>
<comment type="caution">
    <text evidence="3">The sequence shown here is derived from an EMBL/GenBank/DDBJ whole genome shotgun (WGS) entry which is preliminary data.</text>
</comment>
<feature type="signal peptide" evidence="2">
    <location>
        <begin position="1"/>
        <end position="21"/>
    </location>
</feature>
<feature type="chain" id="PRO_5031038892" description="Collagen triple helix repeat-containing protein" evidence="2">
    <location>
        <begin position="22"/>
        <end position="286"/>
    </location>
</feature>
<protein>
    <recommendedName>
        <fullName evidence="5">Collagen triple helix repeat-containing protein</fullName>
    </recommendedName>
</protein>
<dbReference type="EMBL" id="JACHIO010000009">
    <property type="protein sequence ID" value="MBB5064137.1"/>
    <property type="molecule type" value="Genomic_DNA"/>
</dbReference>
<evidence type="ECO:0008006" key="5">
    <source>
        <dbReference type="Google" id="ProtNLM"/>
    </source>
</evidence>
<reference evidence="3 4" key="1">
    <citation type="submission" date="2020-08" db="EMBL/GenBank/DDBJ databases">
        <title>Genomic Encyclopedia of Type Strains, Phase IV (KMG-V): Genome sequencing to study the core and pangenomes of soil and plant-associated prokaryotes.</title>
        <authorList>
            <person name="Whitman W."/>
        </authorList>
    </citation>
    <scope>NUCLEOTIDE SEQUENCE [LARGE SCALE GENOMIC DNA]</scope>
    <source>
        <strain evidence="3 4">X5P3</strain>
    </source>
</reference>
<evidence type="ECO:0000256" key="2">
    <source>
        <dbReference type="SAM" id="SignalP"/>
    </source>
</evidence>
<organism evidence="3 4">
    <name type="scientific">Granulicella mallensis</name>
    <dbReference type="NCBI Taxonomy" id="940614"/>
    <lineage>
        <taxon>Bacteria</taxon>
        <taxon>Pseudomonadati</taxon>
        <taxon>Acidobacteriota</taxon>
        <taxon>Terriglobia</taxon>
        <taxon>Terriglobales</taxon>
        <taxon>Acidobacteriaceae</taxon>
        <taxon>Granulicella</taxon>
    </lineage>
</organism>
<evidence type="ECO:0000313" key="3">
    <source>
        <dbReference type="EMBL" id="MBB5064137.1"/>
    </source>
</evidence>
<gene>
    <name evidence="3" type="ORF">HDF15_002488</name>
</gene>
<sequence length="286" mass="29485">MRLALSLMFTATLLSAQSSFAAPPQSTPIPSQTSNAAPTLLIPAGTQIGMELTRPVWAASAKPGDLFYAETVVPVSVGNQTVIPYGTFVEGTITSFTNPVRKSNQALFHLQFDKIIFPNGYTIVLTKPSIRALVTVKVSTNNDLLLDNGAQITMPLRSSLALNATEITQAISLAQAPTPGDFVPATLCRPSPGYPGDPGSPGTPDVTIPGNPGTPDITIPGADGAPDTVIPGIPATPDTVIPGMPATPPTPPTPPTVCPDPPVVISSVADHSAHTRATSSSITVKK</sequence>
<name>A0A7W7ZQZ3_9BACT</name>
<dbReference type="AlphaFoldDB" id="A0A7W7ZQZ3"/>
<dbReference type="Proteomes" id="UP000584867">
    <property type="component" value="Unassembled WGS sequence"/>
</dbReference>